<dbReference type="GO" id="GO:0003723">
    <property type="term" value="F:RNA binding"/>
    <property type="evidence" value="ECO:0007669"/>
    <property type="project" value="UniProtKB-KW"/>
</dbReference>
<dbReference type="Pfam" id="PF08652">
    <property type="entry name" value="RAI1"/>
    <property type="match status" value="1"/>
</dbReference>
<sequence length="389" mass="45909">MFTETLLDPAPRLWQLKPFPSLSKPNLVGFFSVNADRQYDGSAAQLKYLTLPPEPRTSLHLDLNEGFEIRRPKPDSAKGERIDMLLKFIRQNGSPDMWTRWLPDGEPFKRGMLRLRYDFVCFRGLLRLLACTPYEWKTGWIVQAIRYRGTIYLCEKATEEKLEAERNETEQQKRFCYYGFKFEQHILTEQPNGKPDTSEPVAISEEFCSLFDSTLQGNRILYGAEMDGIVADVPLDRERLSLDELRKQEFVEVKVKRMETTQRQRDNFYRFKTKNWWCQSFLVNVQRLIVGLRDDGGVVREITEMNLKDIDRDSRQYWSSAVCMNFCAEFLQEVANIMRKVDSCRRVYQFEYNSADSRRPRYRVLDEGHTDAFLPSWYTDYVEGMQPKA</sequence>
<dbReference type="GO" id="GO:0005829">
    <property type="term" value="C:cytosol"/>
    <property type="evidence" value="ECO:0007669"/>
    <property type="project" value="TreeGrafter"/>
</dbReference>
<dbReference type="GO" id="GO:0000956">
    <property type="term" value="P:nuclear-transcribed mRNA catabolic process"/>
    <property type="evidence" value="ECO:0007669"/>
    <property type="project" value="TreeGrafter"/>
</dbReference>
<dbReference type="EnsemblMetazoa" id="AATE012738-RA">
    <property type="protein sequence ID" value="AATE012738-PA.1"/>
    <property type="gene ID" value="AATE012738"/>
</dbReference>
<keyword evidence="2" id="KW-0539">Nucleus</keyword>
<feature type="domain" description="RAI1-like" evidence="3">
    <location>
        <begin position="24"/>
        <end position="378"/>
    </location>
</feature>
<keyword evidence="2" id="KW-0540">Nuclease</keyword>
<name>A0A182J7B7_ANOAO</name>
<reference evidence="4" key="1">
    <citation type="submission" date="2022-08" db="UniProtKB">
        <authorList>
            <consortium name="EnsemblMetazoa"/>
        </authorList>
    </citation>
    <scope>IDENTIFICATION</scope>
    <source>
        <strain evidence="4">EBRO</strain>
    </source>
</reference>
<comment type="cofactor">
    <cofactor evidence="2">
        <name>a divalent metal cation</name>
        <dbReference type="ChEBI" id="CHEBI:60240"/>
    </cofactor>
</comment>
<evidence type="ECO:0000259" key="3">
    <source>
        <dbReference type="Pfam" id="PF08652"/>
    </source>
</evidence>
<dbReference type="GO" id="GO:0046872">
    <property type="term" value="F:metal ion binding"/>
    <property type="evidence" value="ECO:0007669"/>
    <property type="project" value="UniProtKB-KW"/>
</dbReference>
<dbReference type="PANTHER" id="PTHR12395:SF9">
    <property type="entry name" value="DECAPPING AND EXORIBONUCLEASE PROTEIN"/>
    <property type="match status" value="1"/>
</dbReference>
<keyword evidence="2" id="KW-0694">RNA-binding</keyword>
<dbReference type="GO" id="GO:0000166">
    <property type="term" value="F:nucleotide binding"/>
    <property type="evidence" value="ECO:0007669"/>
    <property type="project" value="UniProtKB-KW"/>
</dbReference>
<dbReference type="STRING" id="41427.A0A182J7B7"/>
<dbReference type="EC" id="3.6.1.-" evidence="2"/>
<dbReference type="GO" id="GO:0005634">
    <property type="term" value="C:nucleus"/>
    <property type="evidence" value="ECO:0007669"/>
    <property type="project" value="UniProtKB-SubCell"/>
</dbReference>
<dbReference type="InterPro" id="IPR039039">
    <property type="entry name" value="RAI1-like_fam"/>
</dbReference>
<keyword evidence="2" id="KW-0378">Hydrolase</keyword>
<dbReference type="AlphaFoldDB" id="A0A182J7B7"/>
<comment type="similarity">
    <text evidence="1 2">Belongs to the DXO/Dom3Z family.</text>
</comment>
<evidence type="ECO:0000256" key="2">
    <source>
        <dbReference type="RuleBase" id="RU367113"/>
    </source>
</evidence>
<dbReference type="VEuPathDB" id="VectorBase:AATE012738"/>
<comment type="function">
    <text evidence="2">Decapping enzyme for NAD-capped RNAs: specifically hydrolyzes the nicotinamide adenine dinucleotide (NAD) cap from a subset of RNAs by removing the entire NAD moiety from the 5'-end of an NAD-capped RNA.</text>
</comment>
<dbReference type="GO" id="GO:0110155">
    <property type="term" value="P:NAD-cap decapping"/>
    <property type="evidence" value="ECO:0007669"/>
    <property type="project" value="TreeGrafter"/>
</dbReference>
<proteinExistence type="inferred from homology"/>
<keyword evidence="2" id="KW-0479">Metal-binding</keyword>
<dbReference type="PANTHER" id="PTHR12395">
    <property type="entry name" value="DOM-3 RELATED"/>
    <property type="match status" value="1"/>
</dbReference>
<dbReference type="GO" id="GO:0004518">
    <property type="term" value="F:nuclease activity"/>
    <property type="evidence" value="ECO:0007669"/>
    <property type="project" value="UniProtKB-KW"/>
</dbReference>
<organism evidence="4">
    <name type="scientific">Anopheles atroparvus</name>
    <name type="common">European mosquito</name>
    <dbReference type="NCBI Taxonomy" id="41427"/>
    <lineage>
        <taxon>Eukaryota</taxon>
        <taxon>Metazoa</taxon>
        <taxon>Ecdysozoa</taxon>
        <taxon>Arthropoda</taxon>
        <taxon>Hexapoda</taxon>
        <taxon>Insecta</taxon>
        <taxon>Pterygota</taxon>
        <taxon>Neoptera</taxon>
        <taxon>Endopterygota</taxon>
        <taxon>Diptera</taxon>
        <taxon>Nematocera</taxon>
        <taxon>Culicoidea</taxon>
        <taxon>Culicidae</taxon>
        <taxon>Anophelinae</taxon>
        <taxon>Anopheles</taxon>
    </lineage>
</organism>
<dbReference type="GO" id="GO:0034353">
    <property type="term" value="F:mRNA 5'-diphosphatase activity"/>
    <property type="evidence" value="ECO:0007669"/>
    <property type="project" value="TreeGrafter"/>
</dbReference>
<protein>
    <recommendedName>
        <fullName evidence="2">Decapping nuclease</fullName>
        <ecNumber evidence="2">3.6.1.-</ecNumber>
    </recommendedName>
</protein>
<comment type="subcellular location">
    <subcellularLocation>
        <location evidence="2">Nucleus</location>
    </subcellularLocation>
</comment>
<keyword evidence="2" id="KW-0547">Nucleotide-binding</keyword>
<accession>A0A182J7B7</accession>
<dbReference type="InterPro" id="IPR013961">
    <property type="entry name" value="RAI1"/>
</dbReference>
<evidence type="ECO:0000313" key="4">
    <source>
        <dbReference type="EnsemblMetazoa" id="AATE012738-PA.1"/>
    </source>
</evidence>
<evidence type="ECO:0000256" key="1">
    <source>
        <dbReference type="ARBA" id="ARBA00006562"/>
    </source>
</evidence>